<feature type="domain" description="CBS" evidence="5">
    <location>
        <begin position="27"/>
        <end position="83"/>
    </location>
</feature>
<accession>A0AAD3DN30</accession>
<dbReference type="InterPro" id="IPR050511">
    <property type="entry name" value="AMPK_gamma/SDS23_families"/>
</dbReference>
<feature type="region of interest" description="Disordered" evidence="4">
    <location>
        <begin position="375"/>
        <end position="414"/>
    </location>
</feature>
<evidence type="ECO:0000256" key="2">
    <source>
        <dbReference type="ARBA" id="ARBA00023122"/>
    </source>
</evidence>
<comment type="caution">
    <text evidence="6">The sequence shown here is derived from an EMBL/GenBank/DDBJ whole genome shotgun (WGS) entry which is preliminary data.</text>
</comment>
<dbReference type="GO" id="GO:0005737">
    <property type="term" value="C:cytoplasm"/>
    <property type="evidence" value="ECO:0007669"/>
    <property type="project" value="TreeGrafter"/>
</dbReference>
<keyword evidence="7" id="KW-1185">Reference proteome</keyword>
<dbReference type="PANTHER" id="PTHR13780">
    <property type="entry name" value="AMP-ACTIVATED PROTEIN KINASE, GAMMA REGULATORY SUBUNIT"/>
    <property type="match status" value="1"/>
</dbReference>
<dbReference type="PANTHER" id="PTHR13780:SF128">
    <property type="entry name" value="CBS DOMAIN-CONTAINING PROTEIN"/>
    <property type="match status" value="1"/>
</dbReference>
<evidence type="ECO:0000256" key="4">
    <source>
        <dbReference type="SAM" id="MobiDB-lite"/>
    </source>
</evidence>
<name>A0AAD3DN30_9CHLO</name>
<evidence type="ECO:0000256" key="3">
    <source>
        <dbReference type="PROSITE-ProRule" id="PRU00703"/>
    </source>
</evidence>
<dbReference type="AlphaFoldDB" id="A0AAD3DN30"/>
<feature type="domain" description="CBS" evidence="5">
    <location>
        <begin position="220"/>
        <end position="277"/>
    </location>
</feature>
<evidence type="ECO:0000259" key="5">
    <source>
        <dbReference type="PROSITE" id="PS51371"/>
    </source>
</evidence>
<reference evidence="6 7" key="1">
    <citation type="journal article" date="2021" name="Sci. Rep.">
        <title>Genome sequencing of the multicellular alga Astrephomene provides insights into convergent evolution of germ-soma differentiation.</title>
        <authorList>
            <person name="Yamashita S."/>
            <person name="Yamamoto K."/>
            <person name="Matsuzaki R."/>
            <person name="Suzuki S."/>
            <person name="Yamaguchi H."/>
            <person name="Hirooka S."/>
            <person name="Minakuchi Y."/>
            <person name="Miyagishima S."/>
            <person name="Kawachi M."/>
            <person name="Toyoda A."/>
            <person name="Nozaki H."/>
        </authorList>
    </citation>
    <scope>NUCLEOTIDE SEQUENCE [LARGE SCALE GENOMIC DNA]</scope>
    <source>
        <strain evidence="6 7">NIES-4017</strain>
    </source>
</reference>
<sequence>MSSATALFEPLRSWLSSESLQSFVSAHHHEIIALQKDAPVGSALQVLGEKRVLSVPVLDEEGEYLGAFSVGDGMRVLMQELDAQLGKSWFDRLGQLTAAELQAVGASMCAKKVSNVTHPGDLWLKGDSKTTVLTVIKEGFQVLESKGHHRIYVVDPAKAHSITVSGSTVVINIKPGSAKPEASGLRPTDIVSQLDVVKLLSEHKDKLELVQDKTLEELEIFTGSVFTIHASAPALEAFRYMAVDHKSCLGIVDNTGKLIGNVSVGDLRFLRAQNYGLLLSPVAEFVATVWGKGPSQEEVLAGTRVPGAAEGRWADVLKETALTTLKPSSTFGALLELMASQNLHRIYIVDEDGKPVSIVTLTDVLREVIKPEPPVHRFQRMGTNDLPEEDEDEEDDDDEDDEEDEEEEKAEEAK</sequence>
<evidence type="ECO:0000256" key="1">
    <source>
        <dbReference type="ARBA" id="ARBA00022737"/>
    </source>
</evidence>
<evidence type="ECO:0000313" key="6">
    <source>
        <dbReference type="EMBL" id="GFR43787.1"/>
    </source>
</evidence>
<feature type="domain" description="CBS" evidence="5">
    <location>
        <begin position="317"/>
        <end position="375"/>
    </location>
</feature>
<dbReference type="InterPro" id="IPR000644">
    <property type="entry name" value="CBS_dom"/>
</dbReference>
<dbReference type="SMART" id="SM00116">
    <property type="entry name" value="CBS"/>
    <property type="match status" value="3"/>
</dbReference>
<dbReference type="Pfam" id="PF00571">
    <property type="entry name" value="CBS"/>
    <property type="match status" value="3"/>
</dbReference>
<protein>
    <recommendedName>
        <fullName evidence="5">CBS domain-containing protein</fullName>
    </recommendedName>
</protein>
<gene>
    <name evidence="6" type="ORF">Agub_g4904</name>
</gene>
<dbReference type="Gene3D" id="3.10.580.10">
    <property type="entry name" value="CBS-domain"/>
    <property type="match status" value="2"/>
</dbReference>
<dbReference type="PROSITE" id="PS51371">
    <property type="entry name" value="CBS"/>
    <property type="match status" value="3"/>
</dbReference>
<dbReference type="GO" id="GO:0005634">
    <property type="term" value="C:nucleus"/>
    <property type="evidence" value="ECO:0007669"/>
    <property type="project" value="TreeGrafter"/>
</dbReference>
<dbReference type="Proteomes" id="UP001054857">
    <property type="component" value="Unassembled WGS sequence"/>
</dbReference>
<dbReference type="EMBL" id="BMAR01000006">
    <property type="protein sequence ID" value="GFR43787.1"/>
    <property type="molecule type" value="Genomic_DNA"/>
</dbReference>
<feature type="compositionally biased region" description="Acidic residues" evidence="4">
    <location>
        <begin position="386"/>
        <end position="414"/>
    </location>
</feature>
<organism evidence="6 7">
    <name type="scientific">Astrephomene gubernaculifera</name>
    <dbReference type="NCBI Taxonomy" id="47775"/>
    <lineage>
        <taxon>Eukaryota</taxon>
        <taxon>Viridiplantae</taxon>
        <taxon>Chlorophyta</taxon>
        <taxon>core chlorophytes</taxon>
        <taxon>Chlorophyceae</taxon>
        <taxon>CS clade</taxon>
        <taxon>Chlamydomonadales</taxon>
        <taxon>Astrephomenaceae</taxon>
        <taxon>Astrephomene</taxon>
    </lineage>
</organism>
<dbReference type="SUPFAM" id="SSF54631">
    <property type="entry name" value="CBS-domain pair"/>
    <property type="match status" value="2"/>
</dbReference>
<evidence type="ECO:0000313" key="7">
    <source>
        <dbReference type="Proteomes" id="UP001054857"/>
    </source>
</evidence>
<dbReference type="InterPro" id="IPR046342">
    <property type="entry name" value="CBS_dom_sf"/>
</dbReference>
<keyword evidence="2 3" id="KW-0129">CBS domain</keyword>
<keyword evidence="1" id="KW-0677">Repeat</keyword>
<dbReference type="CDD" id="cd02205">
    <property type="entry name" value="CBS_pair_SF"/>
    <property type="match status" value="2"/>
</dbReference>
<proteinExistence type="predicted"/>